<name>M5DXH1_9GAMM</name>
<dbReference type="SUPFAM" id="SSF55073">
    <property type="entry name" value="Nucleotide cyclase"/>
    <property type="match status" value="1"/>
</dbReference>
<dbReference type="InterPro" id="IPR007890">
    <property type="entry name" value="CHASE2"/>
</dbReference>
<dbReference type="Pfam" id="PF05226">
    <property type="entry name" value="CHASE2"/>
    <property type="match status" value="1"/>
</dbReference>
<dbReference type="PROSITE" id="PS50125">
    <property type="entry name" value="GUANYLATE_CYCLASE_2"/>
    <property type="match status" value="1"/>
</dbReference>
<sequence length="749" mass="83908">MIRSLFRITRLSRLWRMIPHGYRSWSLNLFIFALLVLLFQWSIQPGKSDSIIHRMNGMLYDVRLSTMMDDSMEAGTTAIVVVDIDEKSLQQYGRWPWSRETIVSLLQHIKAQGALITAFDIVFSEPERNLIERIRERPESAPIQDFLQTLEADYDFDGKLAQQFTEQDVILGYLFLNAEADRTGYLPASPFAASSLYQAMPVQSFAGYAAPLEMFVESALGSGYVTIQPDVDGIIRRAPLILKHDDVLYPSLALETARQFLLAEHMNIKSANVNGVESIVNISLDNVVIPTNEFGEAAVPYRGGAKSFPYISAADILNGEEIPELADSIVLVGTSAVGLADLRSTPLQPFYPGVEIHANIIDAIVNERPFPYQPDWFSGASVLVMLLSTLILTYALPRLGALMMPLVSFTLLGALIGFNFYSWKYWSLDLPLFIPALLVVVISLKEIAGGFLGEQSQRKMIKGHFDKYVPPAHIERMMSNPDGVNLDGEKKEMSVLFSDIRSFTTISEKLSTQELKLLLNLYFTPITGIIFDNQGTVDKFVGDMVMAFWNAPLDVEDHAHYAIKAAMEMLKKTEDLRADFAQRGLPPVFIGVGVNTGEMNVGDMGSDTRRNYTVLGDAVNLGARLEGLTKFYGADLLVGESTRAVAPKWLYRHMDRVAVKGKEKPVDIYEPQIELALAPAELIAKCERHEEAMEYYISGDFAQSLAIFTELGQQYPKDKIYLLFLERITVLMESDLPDDWHGVYIHTSK</sequence>
<dbReference type="SMART" id="SM00044">
    <property type="entry name" value="CYCc"/>
    <property type="match status" value="1"/>
</dbReference>
<accession>M5DXH1</accession>
<dbReference type="PATRIC" id="fig|1298593.3.peg.3538"/>
<proteinExistence type="predicted"/>
<feature type="transmembrane region" description="Helical" evidence="1">
    <location>
        <begin position="402"/>
        <end position="421"/>
    </location>
</feature>
<feature type="transmembrane region" description="Helical" evidence="1">
    <location>
        <begin position="433"/>
        <end position="452"/>
    </location>
</feature>
<dbReference type="RefSeq" id="WP_015488744.1">
    <property type="nucleotide sequence ID" value="NC_020888.1"/>
</dbReference>
<feature type="domain" description="Guanylate cyclase" evidence="2">
    <location>
        <begin position="494"/>
        <end position="626"/>
    </location>
</feature>
<evidence type="ECO:0000313" key="4">
    <source>
        <dbReference type="Proteomes" id="UP000011866"/>
    </source>
</evidence>
<protein>
    <submittedName>
        <fullName evidence="3">Adenylate cyclase, family 3</fullName>
    </submittedName>
</protein>
<dbReference type="AlphaFoldDB" id="M5DXH1"/>
<dbReference type="PANTHER" id="PTHR43081:SF1">
    <property type="entry name" value="ADENYLATE CYCLASE, TERMINAL-DIFFERENTIATION SPECIFIC"/>
    <property type="match status" value="1"/>
</dbReference>
<dbReference type="PANTHER" id="PTHR43081">
    <property type="entry name" value="ADENYLATE CYCLASE, TERMINAL-DIFFERENTIATION SPECIFIC-RELATED"/>
    <property type="match status" value="1"/>
</dbReference>
<dbReference type="GO" id="GO:0035556">
    <property type="term" value="P:intracellular signal transduction"/>
    <property type="evidence" value="ECO:0007669"/>
    <property type="project" value="InterPro"/>
</dbReference>
<dbReference type="Proteomes" id="UP000011866">
    <property type="component" value="Chromosome"/>
</dbReference>
<dbReference type="SMART" id="SM01080">
    <property type="entry name" value="CHASE2"/>
    <property type="match status" value="1"/>
</dbReference>
<dbReference type="KEGG" id="tol:TOL_3661"/>
<dbReference type="Pfam" id="PF00211">
    <property type="entry name" value="Guanylate_cyc"/>
    <property type="match status" value="1"/>
</dbReference>
<keyword evidence="1" id="KW-1133">Transmembrane helix</keyword>
<dbReference type="GO" id="GO:0004016">
    <property type="term" value="F:adenylate cyclase activity"/>
    <property type="evidence" value="ECO:0007669"/>
    <property type="project" value="UniProtKB-ARBA"/>
</dbReference>
<keyword evidence="1" id="KW-0812">Transmembrane</keyword>
<dbReference type="HOGENOM" id="CLU_000445_85_1_6"/>
<dbReference type="eggNOG" id="COG2114">
    <property type="taxonomic scope" value="Bacteria"/>
</dbReference>
<evidence type="ECO:0000313" key="3">
    <source>
        <dbReference type="EMBL" id="CCU74044.1"/>
    </source>
</evidence>
<keyword evidence="1" id="KW-0472">Membrane</keyword>
<dbReference type="InterPro" id="IPR029787">
    <property type="entry name" value="Nucleotide_cyclase"/>
</dbReference>
<dbReference type="CDD" id="cd07302">
    <property type="entry name" value="CHD"/>
    <property type="match status" value="1"/>
</dbReference>
<reference evidence="3 4" key="1">
    <citation type="journal article" date="2013" name="Genome Announc.">
        <title>Genome Sequence of Thalassolituus oleivorans MIL-1 (DSM 14913T).</title>
        <authorList>
            <person name="Golyshin P.N."/>
            <person name="Werner J."/>
            <person name="Chernikova T.N."/>
            <person name="Tran H."/>
            <person name="Ferrer M."/>
            <person name="Yakimov M.M."/>
            <person name="Teeling H."/>
            <person name="Golyshina O.V."/>
        </authorList>
    </citation>
    <scope>NUCLEOTIDE SEQUENCE [LARGE SCALE GENOMIC DNA]</scope>
    <source>
        <strain evidence="3 4">MIL-1</strain>
    </source>
</reference>
<dbReference type="GeneID" id="79178354"/>
<dbReference type="EMBL" id="HF680312">
    <property type="protein sequence ID" value="CCU74044.1"/>
    <property type="molecule type" value="Genomic_DNA"/>
</dbReference>
<dbReference type="InterPro" id="IPR001054">
    <property type="entry name" value="A/G_cyclase"/>
</dbReference>
<organism evidence="3 4">
    <name type="scientific">Thalassolituus oleivorans MIL-1</name>
    <dbReference type="NCBI Taxonomy" id="1298593"/>
    <lineage>
        <taxon>Bacteria</taxon>
        <taxon>Pseudomonadati</taxon>
        <taxon>Pseudomonadota</taxon>
        <taxon>Gammaproteobacteria</taxon>
        <taxon>Oceanospirillales</taxon>
        <taxon>Oceanospirillaceae</taxon>
        <taxon>Thalassolituus</taxon>
    </lineage>
</organism>
<keyword evidence="4" id="KW-1185">Reference proteome</keyword>
<gene>
    <name evidence="3" type="ORF">TOL_3661</name>
</gene>
<dbReference type="Gene3D" id="3.30.70.1230">
    <property type="entry name" value="Nucleotide cyclase"/>
    <property type="match status" value="1"/>
</dbReference>
<evidence type="ECO:0000256" key="1">
    <source>
        <dbReference type="SAM" id="Phobius"/>
    </source>
</evidence>
<dbReference type="GO" id="GO:0006171">
    <property type="term" value="P:cAMP biosynthetic process"/>
    <property type="evidence" value="ECO:0007669"/>
    <property type="project" value="TreeGrafter"/>
</dbReference>
<evidence type="ECO:0000259" key="2">
    <source>
        <dbReference type="PROSITE" id="PS50125"/>
    </source>
</evidence>
<dbReference type="eggNOG" id="COG4252">
    <property type="taxonomic scope" value="Bacteria"/>
</dbReference>
<dbReference type="InterPro" id="IPR050697">
    <property type="entry name" value="Adenylyl/Guanylyl_Cyclase_3/4"/>
</dbReference>